<proteinExistence type="predicted"/>
<name>A0A2U1NJQ4_ARTAN</name>
<dbReference type="InterPro" id="IPR025452">
    <property type="entry name" value="DUF4218"/>
</dbReference>
<accession>A0A2U1NJQ4</accession>
<reference evidence="2 3" key="1">
    <citation type="journal article" date="2018" name="Mol. Plant">
        <title>The genome of Artemisia annua provides insight into the evolution of Asteraceae family and artemisinin biosynthesis.</title>
        <authorList>
            <person name="Shen Q."/>
            <person name="Zhang L."/>
            <person name="Liao Z."/>
            <person name="Wang S."/>
            <person name="Yan T."/>
            <person name="Shi P."/>
            <person name="Liu M."/>
            <person name="Fu X."/>
            <person name="Pan Q."/>
            <person name="Wang Y."/>
            <person name="Lv Z."/>
            <person name="Lu X."/>
            <person name="Zhang F."/>
            <person name="Jiang W."/>
            <person name="Ma Y."/>
            <person name="Chen M."/>
            <person name="Hao X."/>
            <person name="Li L."/>
            <person name="Tang Y."/>
            <person name="Lv G."/>
            <person name="Zhou Y."/>
            <person name="Sun X."/>
            <person name="Brodelius P.E."/>
            <person name="Rose J.K.C."/>
            <person name="Tang K."/>
        </authorList>
    </citation>
    <scope>NUCLEOTIDE SEQUENCE [LARGE SCALE GENOMIC DNA]</scope>
    <source>
        <strain evidence="3">cv. Huhao1</strain>
        <tissue evidence="2">Leaf</tissue>
    </source>
</reference>
<comment type="caution">
    <text evidence="2">The sequence shown here is derived from an EMBL/GenBank/DDBJ whole genome shotgun (WGS) entry which is preliminary data.</text>
</comment>
<organism evidence="2 3">
    <name type="scientific">Artemisia annua</name>
    <name type="common">Sweet wormwood</name>
    <dbReference type="NCBI Taxonomy" id="35608"/>
    <lineage>
        <taxon>Eukaryota</taxon>
        <taxon>Viridiplantae</taxon>
        <taxon>Streptophyta</taxon>
        <taxon>Embryophyta</taxon>
        <taxon>Tracheophyta</taxon>
        <taxon>Spermatophyta</taxon>
        <taxon>Magnoliopsida</taxon>
        <taxon>eudicotyledons</taxon>
        <taxon>Gunneridae</taxon>
        <taxon>Pentapetalae</taxon>
        <taxon>asterids</taxon>
        <taxon>campanulids</taxon>
        <taxon>Asterales</taxon>
        <taxon>Asteraceae</taxon>
        <taxon>Asteroideae</taxon>
        <taxon>Anthemideae</taxon>
        <taxon>Artemisiinae</taxon>
        <taxon>Artemisia</taxon>
    </lineage>
</organism>
<dbReference type="AlphaFoldDB" id="A0A2U1NJQ4"/>
<dbReference type="OrthoDB" id="1878503at2759"/>
<dbReference type="Proteomes" id="UP000245207">
    <property type="component" value="Unassembled WGS sequence"/>
</dbReference>
<keyword evidence="3" id="KW-1185">Reference proteome</keyword>
<evidence type="ECO:0000313" key="3">
    <source>
        <dbReference type="Proteomes" id="UP000245207"/>
    </source>
</evidence>
<sequence>MMQRLLPYGLQQYLDAQTYAPLIELCSFFKQICARTLMVNDMVKAKDQLINILCSLEQIYPSAFFDIMIHLVMHLPEEALEGGPVSFRWMYPFERYMKKLKNYVRNKAKPEGSIAEGYVADEALTFCSRYFRGEIGTKFNRPTASQGCPRPTSDFQVFRSLCKKSGKETIIQLGLPEMKKVIW</sequence>
<protein>
    <recommendedName>
        <fullName evidence="1">DUF4218 domain-containing protein</fullName>
    </recommendedName>
</protein>
<gene>
    <name evidence="2" type="ORF">CTI12_AA260120</name>
</gene>
<dbReference type="Pfam" id="PF13960">
    <property type="entry name" value="DUF4218"/>
    <property type="match status" value="1"/>
</dbReference>
<dbReference type="PANTHER" id="PTHR48258">
    <property type="entry name" value="DUF4218 DOMAIN-CONTAINING PROTEIN-RELATED"/>
    <property type="match status" value="1"/>
</dbReference>
<dbReference type="PANTHER" id="PTHR48258:SF14">
    <property type="entry name" value="OS02G0583300 PROTEIN"/>
    <property type="match status" value="1"/>
</dbReference>
<evidence type="ECO:0000313" key="2">
    <source>
        <dbReference type="EMBL" id="PWA73711.1"/>
    </source>
</evidence>
<dbReference type="EMBL" id="PKPP01002693">
    <property type="protein sequence ID" value="PWA73711.1"/>
    <property type="molecule type" value="Genomic_DNA"/>
</dbReference>
<feature type="domain" description="DUF4218" evidence="1">
    <location>
        <begin position="32"/>
        <end position="143"/>
    </location>
</feature>
<evidence type="ECO:0000259" key="1">
    <source>
        <dbReference type="Pfam" id="PF13960"/>
    </source>
</evidence>